<dbReference type="OrthoDB" id="5347051at2"/>
<gene>
    <name evidence="2" type="ORF">CP960_07240</name>
</gene>
<evidence type="ECO:0000259" key="1">
    <source>
        <dbReference type="Pfam" id="PF04324"/>
    </source>
</evidence>
<proteinExistence type="predicted"/>
<dbReference type="Proteomes" id="UP000233248">
    <property type="component" value="Unassembled WGS sequence"/>
</dbReference>
<organism evidence="2 3">
    <name type="scientific">Malaciobacter halophilus</name>
    <dbReference type="NCBI Taxonomy" id="197482"/>
    <lineage>
        <taxon>Bacteria</taxon>
        <taxon>Pseudomonadati</taxon>
        <taxon>Campylobacterota</taxon>
        <taxon>Epsilonproteobacteria</taxon>
        <taxon>Campylobacterales</taxon>
        <taxon>Arcobacteraceae</taxon>
        <taxon>Malaciobacter</taxon>
    </lineage>
</organism>
<evidence type="ECO:0000313" key="3">
    <source>
        <dbReference type="Proteomes" id="UP000233248"/>
    </source>
</evidence>
<reference evidence="2 3" key="1">
    <citation type="submission" date="2017-09" db="EMBL/GenBank/DDBJ databases">
        <title>Genomics of the genus Arcobacter.</title>
        <authorList>
            <person name="Perez-Cataluna A."/>
            <person name="Figueras M.J."/>
            <person name="Salas-Masso N."/>
        </authorList>
    </citation>
    <scope>NUCLEOTIDE SEQUENCE [LARGE SCALE GENOMIC DNA]</scope>
    <source>
        <strain evidence="2 3">DSM 18005</strain>
    </source>
</reference>
<sequence>MAKSFPHSYEVCNCKHVTLGEIIYAIKEKDAKTLEELGKITDAGTACKCCQDASCDIGEEKLELYLTQILKKFEK</sequence>
<dbReference type="EMBL" id="NXIF01000027">
    <property type="protein sequence ID" value="PKI80886.1"/>
    <property type="molecule type" value="Genomic_DNA"/>
</dbReference>
<keyword evidence="3" id="KW-1185">Reference proteome</keyword>
<evidence type="ECO:0000313" key="2">
    <source>
        <dbReference type="EMBL" id="PKI80886.1"/>
    </source>
</evidence>
<dbReference type="InterPro" id="IPR041854">
    <property type="entry name" value="BFD-like_2Fe2S-bd_dom_sf"/>
</dbReference>
<comment type="caution">
    <text evidence="2">The sequence shown here is derived from an EMBL/GenBank/DDBJ whole genome shotgun (WGS) entry which is preliminary data.</text>
</comment>
<name>A0A2N1J2T9_9BACT</name>
<dbReference type="Pfam" id="PF04324">
    <property type="entry name" value="Fer2_BFD"/>
    <property type="match status" value="1"/>
</dbReference>
<dbReference type="InterPro" id="IPR007419">
    <property type="entry name" value="BFD-like_2Fe2S-bd_dom"/>
</dbReference>
<feature type="domain" description="BFD-like [2Fe-2S]-binding" evidence="1">
    <location>
        <begin position="11"/>
        <end position="53"/>
    </location>
</feature>
<accession>A0A2N1J2T9</accession>
<dbReference type="AlphaFoldDB" id="A0A2N1J2T9"/>
<dbReference type="RefSeq" id="WP_101184844.1">
    <property type="nucleotide sequence ID" value="NZ_CP031218.1"/>
</dbReference>
<protein>
    <submittedName>
        <fullName evidence="2">(2Fe-2S)-binding protein</fullName>
    </submittedName>
</protein>
<dbReference type="KEGG" id="ahs:AHALO_1518"/>
<dbReference type="Gene3D" id="1.10.10.1100">
    <property type="entry name" value="BFD-like [2Fe-2S]-binding domain"/>
    <property type="match status" value="1"/>
</dbReference>